<reference evidence="1 2" key="1">
    <citation type="submission" date="2018-02" db="EMBL/GenBank/DDBJ databases">
        <authorList>
            <person name="Dubost A."/>
        </authorList>
    </citation>
    <scope>NUCLEOTIDE SEQUENCE [LARGE SCALE GENOMIC DNA]</scope>
    <source>
        <strain evidence="2">JV551A3</strain>
    </source>
</reference>
<comment type="caution">
    <text evidence="1">The sequence shown here is derived from an EMBL/GenBank/DDBJ whole genome shotgun (WGS) entry which is preliminary data.</text>
</comment>
<proteinExistence type="predicted"/>
<dbReference type="AlphaFoldDB" id="A0AAQ1P962"/>
<dbReference type="InterPro" id="IPR014458">
    <property type="entry name" value="Unchr_Phage_P2-GpU-fusion"/>
</dbReference>
<gene>
    <name evidence="1" type="ORF">JV551A3_V1_700216</name>
</gene>
<dbReference type="RefSeq" id="WP_133970898.1">
    <property type="nucleotide sequence ID" value="NZ_OPYN01000070.1"/>
</dbReference>
<dbReference type="Proteomes" id="UP000294335">
    <property type="component" value="Unassembled WGS sequence"/>
</dbReference>
<protein>
    <submittedName>
        <fullName evidence="1">P2 GpU family protein</fullName>
    </submittedName>
</protein>
<dbReference type="EMBL" id="OPYN01000070">
    <property type="protein sequence ID" value="SPO59944.1"/>
    <property type="molecule type" value="Genomic_DNA"/>
</dbReference>
<dbReference type="Pfam" id="PF06995">
    <property type="entry name" value="Phage_P2_GpU"/>
    <property type="match status" value="1"/>
</dbReference>
<evidence type="ECO:0000313" key="1">
    <source>
        <dbReference type="EMBL" id="SPO59944.1"/>
    </source>
</evidence>
<organism evidence="1 2">
    <name type="scientific">Pseudomonas inefficax</name>
    <dbReference type="NCBI Taxonomy" id="2078786"/>
    <lineage>
        <taxon>Bacteria</taxon>
        <taxon>Pseudomonadati</taxon>
        <taxon>Pseudomonadota</taxon>
        <taxon>Gammaproteobacteria</taxon>
        <taxon>Pseudomonadales</taxon>
        <taxon>Pseudomonadaceae</taxon>
        <taxon>Pseudomonas</taxon>
    </lineage>
</organism>
<name>A0AAQ1P962_9PSED</name>
<evidence type="ECO:0000313" key="2">
    <source>
        <dbReference type="Proteomes" id="UP000294335"/>
    </source>
</evidence>
<accession>A0AAQ1P962</accession>
<dbReference type="PIRSF" id="PIRSF011237">
    <property type="entry name" value="UP2"/>
    <property type="match status" value="1"/>
</dbReference>
<keyword evidence="2" id="KW-1185">Reference proteome</keyword>
<dbReference type="InterPro" id="IPR009734">
    <property type="entry name" value="Myoviridae_GpU"/>
</dbReference>
<sequence>MLSPLNGAVGSITGAASELENIPFVGPEAGEKLGRIVRSINVAQSQVGQVASMYSRVVTGAAQVQERIGTFKTMAAKVTAEAGRVAGLVSPSLANILPTGGLLGSATPLPEAVAPFPHLLIIQPHDPKLQPYYFNLDTAPFDELRRQASFRWAGQERLRRSVAQQAVGLGEEKITLKGAIFPHHKGGIKQLTVLRSIGRNLQALKLVTGYGEVLGDWCLVSVEEEQGHLLAGGIPRKQGFTLEFVSYGNDLQNV</sequence>